<evidence type="ECO:0000256" key="2">
    <source>
        <dbReference type="ARBA" id="ARBA00022485"/>
    </source>
</evidence>
<evidence type="ECO:0000259" key="13">
    <source>
        <dbReference type="PROSITE" id="PS51918"/>
    </source>
</evidence>
<dbReference type="CDD" id="cd21117">
    <property type="entry name" value="Twitch_MoaA"/>
    <property type="match status" value="1"/>
</dbReference>
<dbReference type="UniPathway" id="UPA00344"/>
<dbReference type="HAMAP" id="MF_01225_B">
    <property type="entry name" value="MoaA_B"/>
    <property type="match status" value="1"/>
</dbReference>
<keyword evidence="5 12" id="KW-0547">Nucleotide-binding</keyword>
<dbReference type="SFLD" id="SFLDG01067">
    <property type="entry name" value="SPASM/twitch_domain_containing"/>
    <property type="match status" value="1"/>
</dbReference>
<dbReference type="GO" id="GO:0061798">
    <property type="term" value="F:GTP 3',8'-cyclase activity"/>
    <property type="evidence" value="ECO:0007669"/>
    <property type="project" value="UniProtKB-UniRule"/>
</dbReference>
<dbReference type="EMBL" id="PDJQ01000001">
    <property type="protein sequence ID" value="PFG74022.1"/>
    <property type="molecule type" value="Genomic_DNA"/>
</dbReference>
<dbReference type="InterPro" id="IPR040064">
    <property type="entry name" value="MoaA-like"/>
</dbReference>
<comment type="caution">
    <text evidence="14">The sequence shown here is derived from an EMBL/GenBank/DDBJ whole genome shotgun (WGS) entry which is preliminary data.</text>
</comment>
<evidence type="ECO:0000313" key="14">
    <source>
        <dbReference type="EMBL" id="PFG74022.1"/>
    </source>
</evidence>
<dbReference type="GO" id="GO:1904047">
    <property type="term" value="F:S-adenosyl-L-methionine binding"/>
    <property type="evidence" value="ECO:0007669"/>
    <property type="project" value="UniProtKB-UniRule"/>
</dbReference>
<protein>
    <recommendedName>
        <fullName evidence="1 12">GTP 3',8-cyclase</fullName>
        <ecNumber evidence="1 12">4.1.99.22</ecNumber>
    </recommendedName>
    <alternativeName>
        <fullName evidence="12">Molybdenum cofactor biosynthesis protein A</fullName>
    </alternativeName>
</protein>
<evidence type="ECO:0000256" key="3">
    <source>
        <dbReference type="ARBA" id="ARBA00022691"/>
    </source>
</evidence>
<comment type="subunit">
    <text evidence="12">Monomer and homodimer.</text>
</comment>
<dbReference type="GO" id="GO:0005525">
    <property type="term" value="F:GTP binding"/>
    <property type="evidence" value="ECO:0007669"/>
    <property type="project" value="UniProtKB-UniRule"/>
</dbReference>
<feature type="binding site" evidence="12">
    <location>
        <position position="22"/>
    </location>
    <ligand>
        <name>[4Fe-4S] cluster</name>
        <dbReference type="ChEBI" id="CHEBI:49883"/>
        <label>1</label>
        <note>4Fe-4S-S-AdoMet</note>
    </ligand>
</feature>
<feature type="binding site" evidence="12">
    <location>
        <position position="29"/>
    </location>
    <ligand>
        <name>[4Fe-4S] cluster</name>
        <dbReference type="ChEBI" id="CHEBI:49883"/>
        <label>1</label>
        <note>4Fe-4S-S-AdoMet</note>
    </ligand>
</feature>
<gene>
    <name evidence="12" type="primary">moaA</name>
    <name evidence="14" type="ORF">A9A59_1230</name>
</gene>
<dbReference type="InterPro" id="IPR000385">
    <property type="entry name" value="MoaA_NifB_PqqE_Fe-S-bd_CS"/>
</dbReference>
<dbReference type="InterPro" id="IPR006638">
    <property type="entry name" value="Elp3/MiaA/NifB-like_rSAM"/>
</dbReference>
<dbReference type="InterPro" id="IPR050105">
    <property type="entry name" value="MoCo_biosynth_MoaA/MoaC"/>
</dbReference>
<dbReference type="SFLD" id="SFLDG01383">
    <property type="entry name" value="cyclic_pyranopterin_phosphate"/>
    <property type="match status" value="1"/>
</dbReference>
<name>A0A2A9HFV2_TEPT2</name>
<feature type="binding site" evidence="12">
    <location>
        <position position="28"/>
    </location>
    <ligand>
        <name>S-adenosyl-L-methionine</name>
        <dbReference type="ChEBI" id="CHEBI:59789"/>
    </ligand>
</feature>
<evidence type="ECO:0000256" key="5">
    <source>
        <dbReference type="ARBA" id="ARBA00022741"/>
    </source>
</evidence>
<keyword evidence="10 12" id="KW-0456">Lyase</keyword>
<feature type="binding site" evidence="12">
    <location>
        <position position="196"/>
    </location>
    <ligand>
        <name>S-adenosyl-L-methionine</name>
        <dbReference type="ChEBI" id="CHEBI:59789"/>
    </ligand>
</feature>
<dbReference type="RefSeq" id="WP_098503442.1">
    <property type="nucleotide sequence ID" value="NZ_PDJQ01000001.1"/>
</dbReference>
<evidence type="ECO:0000256" key="7">
    <source>
        <dbReference type="ARBA" id="ARBA00023014"/>
    </source>
</evidence>
<keyword evidence="4 12" id="KW-0479">Metal-binding</keyword>
<dbReference type="GO" id="GO:0046872">
    <property type="term" value="F:metal ion binding"/>
    <property type="evidence" value="ECO:0007669"/>
    <property type="project" value="UniProtKB-KW"/>
</dbReference>
<evidence type="ECO:0000256" key="6">
    <source>
        <dbReference type="ARBA" id="ARBA00023004"/>
    </source>
</evidence>
<evidence type="ECO:0000256" key="11">
    <source>
        <dbReference type="ARBA" id="ARBA00048697"/>
    </source>
</evidence>
<dbReference type="SFLD" id="SFLDS00029">
    <property type="entry name" value="Radical_SAM"/>
    <property type="match status" value="1"/>
</dbReference>
<feature type="binding site" evidence="12">
    <location>
        <position position="73"/>
    </location>
    <ligand>
        <name>S-adenosyl-L-methionine</name>
        <dbReference type="ChEBI" id="CHEBI:59789"/>
    </ligand>
</feature>
<evidence type="ECO:0000256" key="12">
    <source>
        <dbReference type="HAMAP-Rule" id="MF_01225"/>
    </source>
</evidence>
<dbReference type="GO" id="GO:0051539">
    <property type="term" value="F:4 iron, 4 sulfur cluster binding"/>
    <property type="evidence" value="ECO:0007669"/>
    <property type="project" value="UniProtKB-UniRule"/>
</dbReference>
<feature type="binding site" evidence="12">
    <location>
        <begin position="265"/>
        <end position="267"/>
    </location>
    <ligand>
        <name>GTP</name>
        <dbReference type="ChEBI" id="CHEBI:37565"/>
    </ligand>
</feature>
<evidence type="ECO:0000256" key="1">
    <source>
        <dbReference type="ARBA" id="ARBA00012167"/>
    </source>
</evidence>
<dbReference type="EC" id="4.1.99.22" evidence="1 12"/>
<dbReference type="SMART" id="SM00729">
    <property type="entry name" value="Elp3"/>
    <property type="match status" value="1"/>
</dbReference>
<dbReference type="Proteomes" id="UP000223071">
    <property type="component" value="Unassembled WGS sequence"/>
</dbReference>
<dbReference type="Pfam" id="PF06463">
    <property type="entry name" value="Mob_synth_C"/>
    <property type="match status" value="1"/>
</dbReference>
<comment type="function">
    <text evidence="12">Catalyzes the cyclization of GTP to (8S)-3',8-cyclo-7,8-dihydroguanosine 5'-triphosphate.</text>
</comment>
<keyword evidence="15" id="KW-1185">Reference proteome</keyword>
<reference evidence="14 15" key="1">
    <citation type="submission" date="2017-09" db="EMBL/GenBank/DDBJ databases">
        <title>Sequencing the genomes of two abundant thermophiles in Great Basin hot springs: Thermocrinis jamiesonii and novel Chloroflexi Thermoflexus hugenholtzii.</title>
        <authorList>
            <person name="Hedlund B."/>
        </authorList>
    </citation>
    <scope>NUCLEOTIDE SEQUENCE [LARGE SCALE GENOMIC DNA]</scope>
    <source>
        <strain evidence="14 15">G233</strain>
    </source>
</reference>
<feature type="binding site" evidence="12">
    <location>
        <position position="26"/>
    </location>
    <ligand>
        <name>[4Fe-4S] cluster</name>
        <dbReference type="ChEBI" id="CHEBI:49883"/>
        <label>1</label>
        <note>4Fe-4S-S-AdoMet</note>
    </ligand>
</feature>
<dbReference type="PROSITE" id="PS01305">
    <property type="entry name" value="MOAA_NIFB_PQQE"/>
    <property type="match status" value="1"/>
</dbReference>
<evidence type="ECO:0000256" key="9">
    <source>
        <dbReference type="ARBA" id="ARBA00023150"/>
    </source>
</evidence>
<dbReference type="InterPro" id="IPR010505">
    <property type="entry name" value="MoaA_twitch"/>
</dbReference>
<dbReference type="GO" id="GO:0061799">
    <property type="term" value="F:cyclic pyranopterin monophosphate synthase activity"/>
    <property type="evidence" value="ECO:0007669"/>
    <property type="project" value="TreeGrafter"/>
</dbReference>
<dbReference type="InterPro" id="IPR013483">
    <property type="entry name" value="MoaA"/>
</dbReference>
<keyword evidence="7 12" id="KW-0411">Iron-sulfur</keyword>
<dbReference type="SFLD" id="SFLDG01386">
    <property type="entry name" value="main_SPASM_domain-containing"/>
    <property type="match status" value="1"/>
</dbReference>
<comment type="cofactor">
    <cofactor evidence="12">
        <name>[4Fe-4S] cluster</name>
        <dbReference type="ChEBI" id="CHEBI:49883"/>
    </cofactor>
    <text evidence="12">Binds 2 [4Fe-4S] clusters. Binds 1 [4Fe-4S] cluster coordinated with 3 cysteines and an exchangeable S-adenosyl-L-methionine and 1 [4Fe-4S] cluster coordinated with 3 cysteines and the GTP-derived substrate.</text>
</comment>
<dbReference type="CDD" id="cd01335">
    <property type="entry name" value="Radical_SAM"/>
    <property type="match status" value="1"/>
</dbReference>
<evidence type="ECO:0000256" key="10">
    <source>
        <dbReference type="ARBA" id="ARBA00023239"/>
    </source>
</evidence>
<dbReference type="PROSITE" id="PS51918">
    <property type="entry name" value="RADICAL_SAM"/>
    <property type="match status" value="1"/>
</dbReference>
<organism evidence="14 15">
    <name type="scientific">Tepidiforma thermophila (strain KCTC 52669 / CGMCC 1.13589 / G233)</name>
    <dbReference type="NCBI Taxonomy" id="2761530"/>
    <lineage>
        <taxon>Bacteria</taxon>
        <taxon>Bacillati</taxon>
        <taxon>Chloroflexota</taxon>
        <taxon>Tepidiformia</taxon>
        <taxon>Tepidiformales</taxon>
        <taxon>Tepidiformaceae</taxon>
        <taxon>Tepidiforma</taxon>
    </lineage>
</organism>
<proteinExistence type="inferred from homology"/>
<keyword evidence="3 12" id="KW-0949">S-adenosyl-L-methionine</keyword>
<feature type="binding site" evidence="12">
    <location>
        <position position="162"/>
    </location>
    <ligand>
        <name>GTP</name>
        <dbReference type="ChEBI" id="CHEBI:37565"/>
    </ligand>
</feature>
<feature type="binding site" evidence="12">
    <location>
        <position position="277"/>
    </location>
    <ligand>
        <name>[4Fe-4S] cluster</name>
        <dbReference type="ChEBI" id="CHEBI:49883"/>
        <label>2</label>
        <note>4Fe-4S-substrate</note>
    </ligand>
</feature>
<dbReference type="PANTHER" id="PTHR22960">
    <property type="entry name" value="MOLYBDOPTERIN COFACTOR SYNTHESIS PROTEIN A"/>
    <property type="match status" value="1"/>
</dbReference>
<dbReference type="Gene3D" id="3.20.20.70">
    <property type="entry name" value="Aldolase class I"/>
    <property type="match status" value="1"/>
</dbReference>
<dbReference type="NCBIfam" id="TIGR02666">
    <property type="entry name" value="moaA"/>
    <property type="match status" value="1"/>
</dbReference>
<evidence type="ECO:0000256" key="8">
    <source>
        <dbReference type="ARBA" id="ARBA00023134"/>
    </source>
</evidence>
<keyword evidence="9 12" id="KW-0501">Molybdenum cofactor biosynthesis</keyword>
<keyword evidence="2 12" id="KW-0004">4Fe-4S</keyword>
<accession>A0A2A9HFV2</accession>
<feature type="binding site" evidence="12">
    <location>
        <position position="263"/>
    </location>
    <ligand>
        <name>[4Fe-4S] cluster</name>
        <dbReference type="ChEBI" id="CHEBI:49883"/>
        <label>2</label>
        <note>4Fe-4S-substrate</note>
    </ligand>
</feature>
<comment type="catalytic activity">
    <reaction evidence="11 12">
        <text>GTP + AH2 + S-adenosyl-L-methionine = (8S)-3',8-cyclo-7,8-dihydroguanosine 5'-triphosphate + 5'-deoxyadenosine + L-methionine + A + H(+)</text>
        <dbReference type="Rhea" id="RHEA:49576"/>
        <dbReference type="ChEBI" id="CHEBI:13193"/>
        <dbReference type="ChEBI" id="CHEBI:15378"/>
        <dbReference type="ChEBI" id="CHEBI:17319"/>
        <dbReference type="ChEBI" id="CHEBI:17499"/>
        <dbReference type="ChEBI" id="CHEBI:37565"/>
        <dbReference type="ChEBI" id="CHEBI:57844"/>
        <dbReference type="ChEBI" id="CHEBI:59789"/>
        <dbReference type="ChEBI" id="CHEBI:131766"/>
        <dbReference type="EC" id="4.1.99.22"/>
    </reaction>
</comment>
<feature type="binding site" evidence="12">
    <location>
        <position position="260"/>
    </location>
    <ligand>
        <name>[4Fe-4S] cluster</name>
        <dbReference type="ChEBI" id="CHEBI:49883"/>
        <label>2</label>
        <note>4Fe-4S-substrate</note>
    </ligand>
</feature>
<keyword evidence="8 12" id="KW-0342">GTP-binding</keyword>
<feature type="binding site" evidence="12">
    <location>
        <position position="124"/>
    </location>
    <ligand>
        <name>S-adenosyl-L-methionine</name>
        <dbReference type="ChEBI" id="CHEBI:59789"/>
    </ligand>
</feature>
<dbReference type="Pfam" id="PF04055">
    <property type="entry name" value="Radical_SAM"/>
    <property type="match status" value="1"/>
</dbReference>
<comment type="similarity">
    <text evidence="12">Belongs to the radical SAM superfamily. MoaA family.</text>
</comment>
<dbReference type="AlphaFoldDB" id="A0A2A9HFV2"/>
<evidence type="ECO:0000313" key="15">
    <source>
        <dbReference type="Proteomes" id="UP000223071"/>
    </source>
</evidence>
<sequence length="335" mass="37119">MAVTDRFDRPLRDLRISVTDRCNFRCVYCMPREVFGPDYQFLERDELLTYEEITRVTRILVGLGVEKVRITGGEPLVRRDLDRLIAAIRAIPGVRDLTLTTNGSLLRAQAKRLAAAGLQRVTVSLDSLDDAVFRAMNDAGVGVATVLDGIAAAREAGLWPIKVNAVVKRGVNDHTVVDLARYFRGTGIIVRFIEFMDVGTTNGWRLDHVVTGREIVEMISREFPLEPAEANYRGEVAQRWRYVDGAGEIGVITSISQPFCGDCTRLRLSPEGQLYTCLFGAKGHDLRGLLRSGASDAEVEAFVASTWRGRSDRYSEERTEATAGLPKVEMSHIGG</sequence>
<feature type="domain" description="Radical SAM core" evidence="13">
    <location>
        <begin position="6"/>
        <end position="226"/>
    </location>
</feature>
<dbReference type="InterPro" id="IPR007197">
    <property type="entry name" value="rSAM"/>
</dbReference>
<dbReference type="PANTHER" id="PTHR22960:SF0">
    <property type="entry name" value="MOLYBDENUM COFACTOR BIOSYNTHESIS PROTEIN 1"/>
    <property type="match status" value="1"/>
</dbReference>
<comment type="pathway">
    <text evidence="12">Cofactor biosynthesis; molybdopterin biosynthesis.</text>
</comment>
<dbReference type="InterPro" id="IPR058240">
    <property type="entry name" value="rSAM_sf"/>
</dbReference>
<dbReference type="InterPro" id="IPR013785">
    <property type="entry name" value="Aldolase_TIM"/>
</dbReference>
<dbReference type="GO" id="GO:0006777">
    <property type="term" value="P:Mo-molybdopterin cofactor biosynthetic process"/>
    <property type="evidence" value="ECO:0007669"/>
    <property type="project" value="UniProtKB-UniRule"/>
</dbReference>
<dbReference type="SUPFAM" id="SSF102114">
    <property type="entry name" value="Radical SAM enzymes"/>
    <property type="match status" value="1"/>
</dbReference>
<feature type="binding site" evidence="12">
    <location>
        <position position="100"/>
    </location>
    <ligand>
        <name>GTP</name>
        <dbReference type="ChEBI" id="CHEBI:37565"/>
    </ligand>
</feature>
<feature type="binding site" evidence="12">
    <location>
        <position position="69"/>
    </location>
    <ligand>
        <name>GTP</name>
        <dbReference type="ChEBI" id="CHEBI:37565"/>
    </ligand>
</feature>
<feature type="binding site" evidence="12">
    <location>
        <position position="15"/>
    </location>
    <ligand>
        <name>GTP</name>
        <dbReference type="ChEBI" id="CHEBI:37565"/>
    </ligand>
</feature>
<evidence type="ECO:0000256" key="4">
    <source>
        <dbReference type="ARBA" id="ARBA00022723"/>
    </source>
</evidence>
<keyword evidence="6 12" id="KW-0408">Iron</keyword>